<feature type="transmembrane region" description="Helical" evidence="1">
    <location>
        <begin position="24"/>
        <end position="51"/>
    </location>
</feature>
<evidence type="ECO:0000313" key="3">
    <source>
        <dbReference type="Proteomes" id="UP000249341"/>
    </source>
</evidence>
<keyword evidence="1" id="KW-0472">Membrane</keyword>
<keyword evidence="1" id="KW-1133">Transmembrane helix</keyword>
<feature type="transmembrane region" description="Helical" evidence="1">
    <location>
        <begin position="71"/>
        <end position="92"/>
    </location>
</feature>
<protein>
    <submittedName>
        <fullName evidence="2">Uncharacterized protein</fullName>
    </submittedName>
</protein>
<dbReference type="OrthoDB" id="3298712at2"/>
<dbReference type="AlphaFoldDB" id="A0A327Z5P4"/>
<organism evidence="2 3">
    <name type="scientific">Actinoplanes lutulentus</name>
    <dbReference type="NCBI Taxonomy" id="1287878"/>
    <lineage>
        <taxon>Bacteria</taxon>
        <taxon>Bacillati</taxon>
        <taxon>Actinomycetota</taxon>
        <taxon>Actinomycetes</taxon>
        <taxon>Micromonosporales</taxon>
        <taxon>Micromonosporaceae</taxon>
        <taxon>Actinoplanes</taxon>
    </lineage>
</organism>
<reference evidence="2 3" key="1">
    <citation type="submission" date="2018-06" db="EMBL/GenBank/DDBJ databases">
        <title>Genomic Encyclopedia of Type Strains, Phase III (KMG-III): the genomes of soil and plant-associated and newly described type strains.</title>
        <authorList>
            <person name="Whitman W."/>
        </authorList>
    </citation>
    <scope>NUCLEOTIDE SEQUENCE [LARGE SCALE GENOMIC DNA]</scope>
    <source>
        <strain evidence="2 3">CGMCC 4.7090</strain>
    </source>
</reference>
<dbReference type="Proteomes" id="UP000249341">
    <property type="component" value="Unassembled WGS sequence"/>
</dbReference>
<dbReference type="EMBL" id="QLMJ01000021">
    <property type="protein sequence ID" value="RAK28083.1"/>
    <property type="molecule type" value="Genomic_DNA"/>
</dbReference>
<name>A0A327Z5P4_9ACTN</name>
<sequence>MSIDQPDVATDPALPVKQRRERDIVGWLLTPIATFVLAPPLTMILGFVLLTGDSSPAICRGVATANGCEELTLGLIGEHVVIFAALWLILWALPWWRSLRRARIVLAVIASVVLLAVPIRMAAADTGSGADDQQPGNTYQQN</sequence>
<evidence type="ECO:0000256" key="1">
    <source>
        <dbReference type="SAM" id="Phobius"/>
    </source>
</evidence>
<keyword evidence="1" id="KW-0812">Transmembrane</keyword>
<evidence type="ECO:0000313" key="2">
    <source>
        <dbReference type="EMBL" id="RAK28083.1"/>
    </source>
</evidence>
<comment type="caution">
    <text evidence="2">The sequence shown here is derived from an EMBL/GenBank/DDBJ whole genome shotgun (WGS) entry which is preliminary data.</text>
</comment>
<feature type="transmembrane region" description="Helical" evidence="1">
    <location>
        <begin position="104"/>
        <end position="123"/>
    </location>
</feature>
<proteinExistence type="predicted"/>
<accession>A0A327Z5P4</accession>
<keyword evidence="3" id="KW-1185">Reference proteome</keyword>
<dbReference type="RefSeq" id="WP_111653703.1">
    <property type="nucleotide sequence ID" value="NZ_JACHWI010000008.1"/>
</dbReference>
<gene>
    <name evidence="2" type="ORF">B0I29_121179</name>
</gene>